<dbReference type="InterPro" id="IPR052523">
    <property type="entry name" value="Trichothecene_AcTrans"/>
</dbReference>
<dbReference type="Proteomes" id="UP000318453">
    <property type="component" value="Chromosome"/>
</dbReference>
<proteinExistence type="predicted"/>
<evidence type="ECO:0000313" key="2">
    <source>
        <dbReference type="EMBL" id="QDZ39329.1"/>
    </source>
</evidence>
<dbReference type="PANTHER" id="PTHR42791:SF1">
    <property type="entry name" value="N-ACETYLTRANSFERASE DOMAIN-CONTAINING PROTEIN"/>
    <property type="match status" value="1"/>
</dbReference>
<evidence type="ECO:0000259" key="1">
    <source>
        <dbReference type="PROSITE" id="PS51186"/>
    </source>
</evidence>
<dbReference type="GO" id="GO:0016747">
    <property type="term" value="F:acyltransferase activity, transferring groups other than amino-acyl groups"/>
    <property type="evidence" value="ECO:0007669"/>
    <property type="project" value="InterPro"/>
</dbReference>
<sequence>MDQPTIVSGMVFPSPLAEPCQLQIIELNEISVAATLLVSAFGSEPAAVALFPNPRHRYHYQMITAKILLSSIIPHGSVYGVTCHGELAGIAVWLPPSVNSGFKWRMTRYLLELVLVSLQFPTALPKALWTQWRDRAVVRKVLRIKREIDTMTNGQPYWYLKALATKAEFRGRGIAHHLLKQILTHCDQKQLEVWLDTTEAVNVSFYQRLGFETVYETEAGKFLPSFWLMRRNPQPIA</sequence>
<feature type="domain" description="N-acetyltransferase" evidence="1">
    <location>
        <begin position="97"/>
        <end position="234"/>
    </location>
</feature>
<accession>A0A5B8NMJ1</accession>
<organism evidence="2 3">
    <name type="scientific">Euhalothece natronophila Z-M001</name>
    <dbReference type="NCBI Taxonomy" id="522448"/>
    <lineage>
        <taxon>Bacteria</taxon>
        <taxon>Bacillati</taxon>
        <taxon>Cyanobacteriota</taxon>
        <taxon>Cyanophyceae</taxon>
        <taxon>Oscillatoriophycideae</taxon>
        <taxon>Chroococcales</taxon>
        <taxon>Halothecacae</taxon>
        <taxon>Halothece cluster</taxon>
        <taxon>Euhalothece</taxon>
    </lineage>
</organism>
<name>A0A5B8NMJ1_9CHRO</name>
<dbReference type="InterPro" id="IPR000182">
    <property type="entry name" value="GNAT_dom"/>
</dbReference>
<dbReference type="Pfam" id="PF00583">
    <property type="entry name" value="Acetyltransf_1"/>
    <property type="match status" value="1"/>
</dbReference>
<dbReference type="AlphaFoldDB" id="A0A5B8NMJ1"/>
<keyword evidence="3" id="KW-1185">Reference proteome</keyword>
<gene>
    <name evidence="2" type="ORF">FRE64_04940</name>
</gene>
<dbReference type="Gene3D" id="3.40.630.30">
    <property type="match status" value="1"/>
</dbReference>
<dbReference type="SUPFAM" id="SSF55729">
    <property type="entry name" value="Acyl-CoA N-acyltransferases (Nat)"/>
    <property type="match status" value="1"/>
</dbReference>
<dbReference type="OrthoDB" id="7057833at2"/>
<dbReference type="InterPro" id="IPR016181">
    <property type="entry name" value="Acyl_CoA_acyltransferase"/>
</dbReference>
<keyword evidence="2" id="KW-0808">Transferase</keyword>
<dbReference type="CDD" id="cd04301">
    <property type="entry name" value="NAT_SF"/>
    <property type="match status" value="1"/>
</dbReference>
<dbReference type="PROSITE" id="PS51186">
    <property type="entry name" value="GNAT"/>
    <property type="match status" value="1"/>
</dbReference>
<dbReference type="PANTHER" id="PTHR42791">
    <property type="entry name" value="GNAT FAMILY ACETYLTRANSFERASE"/>
    <property type="match status" value="1"/>
</dbReference>
<reference evidence="2" key="1">
    <citation type="submission" date="2019-08" db="EMBL/GenBank/DDBJ databases">
        <title>Carotenoids and Carotenoid Binding Proteins in the Halophilic Cyanobacterium Euhalothece sp. ZM00.</title>
        <authorList>
            <person name="Cho S.M."/>
            <person name="Song J.Y."/>
            <person name="Park Y.-I."/>
        </authorList>
    </citation>
    <scope>NUCLEOTIDE SEQUENCE [LARGE SCALE GENOMIC DNA]</scope>
    <source>
        <strain evidence="2">Z-M001</strain>
    </source>
</reference>
<dbReference type="EMBL" id="CP042326">
    <property type="protein sequence ID" value="QDZ39329.1"/>
    <property type="molecule type" value="Genomic_DNA"/>
</dbReference>
<dbReference type="KEGG" id="enn:FRE64_04940"/>
<evidence type="ECO:0000313" key="3">
    <source>
        <dbReference type="Proteomes" id="UP000318453"/>
    </source>
</evidence>
<protein>
    <submittedName>
        <fullName evidence="2">GNAT family N-acetyltransferase</fullName>
    </submittedName>
</protein>
<dbReference type="RefSeq" id="WP_146294932.1">
    <property type="nucleotide sequence ID" value="NZ_CP042326.1"/>
</dbReference>